<keyword evidence="3 7" id="KW-0812">Transmembrane</keyword>
<feature type="domain" description="ABC3 transporter permease C-terminal" evidence="8">
    <location>
        <begin position="793"/>
        <end position="906"/>
    </location>
</feature>
<reference evidence="10" key="1">
    <citation type="submission" date="2023-03" db="EMBL/GenBank/DDBJ databases">
        <title>Edaphobacter sp.</title>
        <authorList>
            <person name="Huber K.J."/>
            <person name="Papendorf J."/>
            <person name="Pilke C."/>
            <person name="Bunk B."/>
            <person name="Sproeer C."/>
            <person name="Pester M."/>
        </authorList>
    </citation>
    <scope>NUCLEOTIDE SEQUENCE</scope>
    <source>
        <strain evidence="10">DSM 110680</strain>
    </source>
</reference>
<dbReference type="GO" id="GO:0022857">
    <property type="term" value="F:transmembrane transporter activity"/>
    <property type="evidence" value="ECO:0007669"/>
    <property type="project" value="TreeGrafter"/>
</dbReference>
<evidence type="ECO:0000259" key="9">
    <source>
        <dbReference type="Pfam" id="PF12704"/>
    </source>
</evidence>
<keyword evidence="2" id="KW-1003">Cell membrane</keyword>
<dbReference type="GO" id="GO:0005886">
    <property type="term" value="C:plasma membrane"/>
    <property type="evidence" value="ECO:0007669"/>
    <property type="project" value="UniProtKB-SubCell"/>
</dbReference>
<feature type="transmembrane region" description="Helical" evidence="7">
    <location>
        <begin position="514"/>
        <end position="538"/>
    </location>
</feature>
<feature type="transmembrane region" description="Helical" evidence="7">
    <location>
        <begin position="469"/>
        <end position="493"/>
    </location>
</feature>
<dbReference type="InterPro" id="IPR050250">
    <property type="entry name" value="Macrolide_Exporter_MacB"/>
</dbReference>
<proteinExistence type="inferred from homology"/>
<feature type="transmembrane region" description="Helical" evidence="7">
    <location>
        <begin position="374"/>
        <end position="396"/>
    </location>
</feature>
<evidence type="ECO:0000256" key="7">
    <source>
        <dbReference type="SAM" id="Phobius"/>
    </source>
</evidence>
<gene>
    <name evidence="10" type="ORF">P8935_17815</name>
</gene>
<comment type="subcellular location">
    <subcellularLocation>
        <location evidence="1">Cell membrane</location>
        <topology evidence="1">Multi-pass membrane protein</topology>
    </subcellularLocation>
</comment>
<dbReference type="InterPro" id="IPR047928">
    <property type="entry name" value="Perm_prefix_1"/>
</dbReference>
<evidence type="ECO:0000256" key="5">
    <source>
        <dbReference type="ARBA" id="ARBA00023136"/>
    </source>
</evidence>
<feature type="transmembrane region" description="Helical" evidence="7">
    <location>
        <begin position="841"/>
        <end position="864"/>
    </location>
</feature>
<feature type="transmembrane region" description="Helical" evidence="7">
    <location>
        <begin position="876"/>
        <end position="896"/>
    </location>
</feature>
<dbReference type="Pfam" id="PF02687">
    <property type="entry name" value="FtsX"/>
    <property type="match status" value="2"/>
</dbReference>
<keyword evidence="5 7" id="KW-0472">Membrane</keyword>
<evidence type="ECO:0000313" key="10">
    <source>
        <dbReference type="EMBL" id="XBH16416.1"/>
    </source>
</evidence>
<evidence type="ECO:0000256" key="1">
    <source>
        <dbReference type="ARBA" id="ARBA00004651"/>
    </source>
</evidence>
<dbReference type="Pfam" id="PF12704">
    <property type="entry name" value="MacB_PCD"/>
    <property type="match status" value="2"/>
</dbReference>
<protein>
    <submittedName>
        <fullName evidence="10">ABC transporter permease</fullName>
    </submittedName>
</protein>
<dbReference type="NCBIfam" id="TIGR03434">
    <property type="entry name" value="ADOP"/>
    <property type="match status" value="1"/>
</dbReference>
<dbReference type="InterPro" id="IPR003838">
    <property type="entry name" value="ABC3_permease_C"/>
</dbReference>
<evidence type="ECO:0000256" key="4">
    <source>
        <dbReference type="ARBA" id="ARBA00022989"/>
    </source>
</evidence>
<name>A0AAU7DGE7_9BACT</name>
<dbReference type="EMBL" id="CP121196">
    <property type="protein sequence ID" value="XBH16416.1"/>
    <property type="molecule type" value="Genomic_DNA"/>
</dbReference>
<comment type="similarity">
    <text evidence="6">Belongs to the ABC-4 integral membrane protein family.</text>
</comment>
<dbReference type="InterPro" id="IPR017800">
    <property type="entry name" value="ADOP"/>
</dbReference>
<keyword evidence="4 7" id="KW-1133">Transmembrane helix</keyword>
<dbReference type="NCBIfam" id="NF038403">
    <property type="entry name" value="perm_prefix_1"/>
    <property type="match status" value="1"/>
</dbReference>
<feature type="domain" description="MacB-like periplasmic core" evidence="9">
    <location>
        <begin position="526"/>
        <end position="719"/>
    </location>
</feature>
<evidence type="ECO:0000256" key="3">
    <source>
        <dbReference type="ARBA" id="ARBA00022692"/>
    </source>
</evidence>
<sequence>MKGFPSFGFQRRKRELQEEFDAHLQMAIADRVARGQSPSEAKMSALREFGSAPMIADVTREQWGWLRLELLFQDIRYALRQLRRAPGFTATVLLTLALGIGANSAIFTLVNAILLRNLPVTDPKSLIRIGDQNDCCVTDRWKETGDYSLFATDTYSMFRKNLPEFEELAATSSFYGAGPLIVRRAGPDTVAKSMVGTFVSGNYFRVFGLSPAAGRFFVDADDQTGAPLTAVMSYDAWQQDYAGDPSVVGRTFYINGKASTVVGIAPRGFYGDRVDTNPPSYFLPMHAMDEVIGAPFVSDPGKQWAYIIGRVKPGTSLPALQAKASTLLKHQFATLKTFSDARAQRVLPLTHVVLTPGGGGIQNMQSDYRDRLNLLQWIGALVLLVACANIANLLLVRGMGRRAEFFIRSALGAQRSRLVRQLLQESVVLSSMGGLLGLAVSYLGAQALLALAFPDRHNMPVAASPSALVIGFAFSLSLITGVLFGLAPALLAARARPADALRSNSRTTAYGASFFQRGLVVVQAALSLVLLVAAGLFAQSLTRAENVNMSLDTANRYIVHINAQGAGYKTTEVEPLYQTIVDRFHTIPGVLKVGLSTYTPMEANDWNSGVKVQGDPNLHKTASWVKETPEYFDAVGTHLVMGRGFTPQDTMNAPPVAVVNQEFVRQFFGNRNPIGHRFGFDDPLHPGSDGAHEIVGVVEDTTYTSVYWKNHAMYFLPLTQPAGLPAPGDPDGSVYAGAIVIETAHSVPGLEKVVGDTLASINPNLTILKFQTFRQQIDDRFTQERLISRLTSLFGLLALLLAAIGLYGVTAYTVVRRTPEIGVRMALGAARSRVIGMVMRGAMLQTAAGLAIGIPVAIFCVRYVKSQLYEITSVNVSVMIIAIGVLTLAAAIAGIVPARRAASIDPVSALRIE</sequence>
<feature type="domain" description="MacB-like periplasmic core" evidence="9">
    <location>
        <begin position="89"/>
        <end position="325"/>
    </location>
</feature>
<dbReference type="AlphaFoldDB" id="A0AAU7DGE7"/>
<dbReference type="PANTHER" id="PTHR30572:SF4">
    <property type="entry name" value="ABC TRANSPORTER PERMEASE YTRF"/>
    <property type="match status" value="1"/>
</dbReference>
<feature type="transmembrane region" description="Helical" evidence="7">
    <location>
        <begin position="427"/>
        <end position="449"/>
    </location>
</feature>
<dbReference type="PANTHER" id="PTHR30572">
    <property type="entry name" value="MEMBRANE COMPONENT OF TRANSPORTER-RELATED"/>
    <property type="match status" value="1"/>
</dbReference>
<evidence type="ECO:0000259" key="8">
    <source>
        <dbReference type="Pfam" id="PF02687"/>
    </source>
</evidence>
<feature type="domain" description="ABC3 transporter permease C-terminal" evidence="8">
    <location>
        <begin position="378"/>
        <end position="494"/>
    </location>
</feature>
<accession>A0AAU7DGE7</accession>
<evidence type="ECO:0000256" key="2">
    <source>
        <dbReference type="ARBA" id="ARBA00022475"/>
    </source>
</evidence>
<dbReference type="InterPro" id="IPR025857">
    <property type="entry name" value="MacB_PCD"/>
</dbReference>
<organism evidence="10">
    <name type="scientific">Telmatobacter sp. DSM 110680</name>
    <dbReference type="NCBI Taxonomy" id="3036704"/>
    <lineage>
        <taxon>Bacteria</taxon>
        <taxon>Pseudomonadati</taxon>
        <taxon>Acidobacteriota</taxon>
        <taxon>Terriglobia</taxon>
        <taxon>Terriglobales</taxon>
        <taxon>Acidobacteriaceae</taxon>
        <taxon>Telmatobacter</taxon>
    </lineage>
</organism>
<feature type="transmembrane region" description="Helical" evidence="7">
    <location>
        <begin position="793"/>
        <end position="815"/>
    </location>
</feature>
<evidence type="ECO:0000256" key="6">
    <source>
        <dbReference type="ARBA" id="ARBA00038076"/>
    </source>
</evidence>
<dbReference type="RefSeq" id="WP_348261645.1">
    <property type="nucleotide sequence ID" value="NZ_CP121196.1"/>
</dbReference>